<dbReference type="SUPFAM" id="SSF52540">
    <property type="entry name" value="P-loop containing nucleoside triphosphate hydrolases"/>
    <property type="match status" value="1"/>
</dbReference>
<dbReference type="PANTHER" id="PTHR32182:SF22">
    <property type="entry name" value="ATP-DEPENDENT ENDONUCLEASE, OLD FAMILY-RELATED"/>
    <property type="match status" value="1"/>
</dbReference>
<feature type="domain" description="ATPase AAA-type core" evidence="1">
    <location>
        <begin position="21"/>
        <end position="289"/>
    </location>
</feature>
<evidence type="ECO:0000313" key="2">
    <source>
        <dbReference type="EMBL" id="RSN78067.1"/>
    </source>
</evidence>
<evidence type="ECO:0000313" key="3">
    <source>
        <dbReference type="Proteomes" id="UP000277582"/>
    </source>
</evidence>
<dbReference type="InterPro" id="IPR027417">
    <property type="entry name" value="P-loop_NTPase"/>
</dbReference>
<protein>
    <submittedName>
        <fullName evidence="2">DUF2813 domain-containing protein</fullName>
    </submittedName>
</protein>
<dbReference type="PANTHER" id="PTHR32182">
    <property type="entry name" value="DNA REPLICATION AND REPAIR PROTEIN RECF"/>
    <property type="match status" value="1"/>
</dbReference>
<dbReference type="GO" id="GO:0000731">
    <property type="term" value="P:DNA synthesis involved in DNA repair"/>
    <property type="evidence" value="ECO:0007669"/>
    <property type="project" value="TreeGrafter"/>
</dbReference>
<accession>A0A429GWE9</accession>
<dbReference type="GO" id="GO:0006302">
    <property type="term" value="P:double-strand break repair"/>
    <property type="evidence" value="ECO:0007669"/>
    <property type="project" value="TreeGrafter"/>
</dbReference>
<dbReference type="EMBL" id="RCOS01000025">
    <property type="protein sequence ID" value="RSN78067.1"/>
    <property type="molecule type" value="Genomic_DNA"/>
</dbReference>
<dbReference type="AlphaFoldDB" id="A0A429GWE9"/>
<organism evidence="2 3">
    <name type="scientific">Candidatus Methanodesulfokora washburnensis</name>
    <dbReference type="NCBI Taxonomy" id="2478471"/>
    <lineage>
        <taxon>Archaea</taxon>
        <taxon>Thermoproteota</taxon>
        <taxon>Candidatus Korarchaeia</taxon>
        <taxon>Candidatus Korarchaeia incertae sedis</taxon>
        <taxon>Candidatus Methanodesulfokora</taxon>
    </lineage>
</organism>
<dbReference type="Proteomes" id="UP000277582">
    <property type="component" value="Unassembled WGS sequence"/>
</dbReference>
<gene>
    <name evidence="2" type="ORF">D6D85_01605</name>
</gene>
<reference evidence="2 3" key="1">
    <citation type="submission" date="2018-10" db="EMBL/GenBank/DDBJ databases">
        <title>Co-occurring genomic capacity for anaerobic methane metabolism and dissimilatory sulfite reduction discovered in the Korarchaeota.</title>
        <authorList>
            <person name="Mckay L.J."/>
            <person name="Dlakic M."/>
            <person name="Fields M.W."/>
            <person name="Delmont T.O."/>
            <person name="Eren A.M."/>
            <person name="Jay Z.J."/>
            <person name="Klingelsmith K.B."/>
            <person name="Rusch D.B."/>
            <person name="Inskeep W.P."/>
        </authorList>
    </citation>
    <scope>NUCLEOTIDE SEQUENCE [LARGE SCALE GENOMIC DNA]</scope>
    <source>
        <strain evidence="2 3">MDKW</strain>
    </source>
</reference>
<dbReference type="OrthoDB" id="25344at2157"/>
<comment type="caution">
    <text evidence="2">The sequence shown here is derived from an EMBL/GenBank/DDBJ whole genome shotgun (WGS) entry which is preliminary data.</text>
</comment>
<evidence type="ECO:0000259" key="1">
    <source>
        <dbReference type="Pfam" id="PF13304"/>
    </source>
</evidence>
<dbReference type="Gene3D" id="3.40.50.300">
    <property type="entry name" value="P-loop containing nucleotide triphosphate hydrolases"/>
    <property type="match status" value="1"/>
</dbReference>
<dbReference type="RefSeq" id="WP_125670319.1">
    <property type="nucleotide sequence ID" value="NZ_RCOS01000025.1"/>
</dbReference>
<dbReference type="GO" id="GO:0016887">
    <property type="term" value="F:ATP hydrolysis activity"/>
    <property type="evidence" value="ECO:0007669"/>
    <property type="project" value="InterPro"/>
</dbReference>
<dbReference type="InterPro" id="IPR003959">
    <property type="entry name" value="ATPase_AAA_core"/>
</dbReference>
<keyword evidence="3" id="KW-1185">Reference proteome</keyword>
<dbReference type="Pfam" id="PF13304">
    <property type="entry name" value="AAA_21"/>
    <property type="match status" value="1"/>
</dbReference>
<sequence>MRIRVKGFKSIEEASLDLSRVNVVIGPPESGKSNLLEALSMFTFLGQLKNYEDAGIVSRYSVEEGLWRFSNLQNILRIITRINRITDLFFRFTEKTAEIELGGNKIELSYDSKNRKVEISLKGEKVLYIDNMTVESKLEDFESLSRILDKVMFYRYSEEKQIEWGNFLLPPHGLNLLHLLKVNQRFGSTAAKILEDLGLKLSLNLETDEIEFWKFENGRGLRIGYNLLSDTVKRILFSFGALETNENSIIVMEEPEVHSFPFYTKLLAERIALNKNSFVVTTHNPYFLETIIDKVPKYELSVYLARARGMRSEYTAVDISRIKEIIAERADVFLELGETI</sequence>
<proteinExistence type="predicted"/>
<name>A0A429GWE9_9CREN</name>
<dbReference type="GO" id="GO:0005524">
    <property type="term" value="F:ATP binding"/>
    <property type="evidence" value="ECO:0007669"/>
    <property type="project" value="InterPro"/>
</dbReference>